<reference evidence="2 3" key="1">
    <citation type="journal article" date="2020" name="Nature">
        <title>Six reference-quality genomes reveal evolution of bat adaptations.</title>
        <authorList>
            <person name="Jebb D."/>
            <person name="Huang Z."/>
            <person name="Pippel M."/>
            <person name="Hughes G.M."/>
            <person name="Lavrichenko K."/>
            <person name="Devanna P."/>
            <person name="Winkler S."/>
            <person name="Jermiin L.S."/>
            <person name="Skirmuntt E.C."/>
            <person name="Katzourakis A."/>
            <person name="Burkitt-Gray L."/>
            <person name="Ray D.A."/>
            <person name="Sullivan K.A.M."/>
            <person name="Roscito J.G."/>
            <person name="Kirilenko B.M."/>
            <person name="Davalos L.M."/>
            <person name="Corthals A.P."/>
            <person name="Power M.L."/>
            <person name="Jones G."/>
            <person name="Ransome R.D."/>
            <person name="Dechmann D.K.N."/>
            <person name="Locatelli A.G."/>
            <person name="Puechmaille S.J."/>
            <person name="Fedrigo O."/>
            <person name="Jarvis E.D."/>
            <person name="Hiller M."/>
            <person name="Vernes S.C."/>
            <person name="Myers E.W."/>
            <person name="Teeling E.C."/>
        </authorList>
    </citation>
    <scope>NUCLEOTIDE SEQUENCE [LARGE SCALE GENOMIC DNA]</scope>
    <source>
        <strain evidence="2">MRouAeg1</strain>
        <tissue evidence="2">Muscle</tissue>
    </source>
</reference>
<gene>
    <name evidence="2" type="ORF">HJG63_008029</name>
</gene>
<sequence>MPLDTAAAPGQVQARGLSPLGTHFSRARARRAWEPRNCDSPSTGGAAPVRSRGSRLHFDHPCPYQLGPLASRKSQRPHWSAGEPDRCTDLTRVTGDRRGLCWPHAGPAVPTPDSMAQKAGNGATQVHVLSRRALVHGRGSGTPARVVTEAALCWFSHWALFSPAGPSPSSSLSVMCP</sequence>
<evidence type="ECO:0000256" key="1">
    <source>
        <dbReference type="SAM" id="MobiDB-lite"/>
    </source>
</evidence>
<evidence type="ECO:0000313" key="3">
    <source>
        <dbReference type="Proteomes" id="UP000593571"/>
    </source>
</evidence>
<name>A0A7J8KBI6_ROUAE</name>
<comment type="caution">
    <text evidence="2">The sequence shown here is derived from an EMBL/GenBank/DDBJ whole genome shotgun (WGS) entry which is preliminary data.</text>
</comment>
<dbReference type="AlphaFoldDB" id="A0A7J8KBI6"/>
<dbReference type="EMBL" id="JACASE010000001">
    <property type="protein sequence ID" value="KAF6506243.1"/>
    <property type="molecule type" value="Genomic_DNA"/>
</dbReference>
<keyword evidence="3" id="KW-1185">Reference proteome</keyword>
<feature type="region of interest" description="Disordered" evidence="1">
    <location>
        <begin position="1"/>
        <end position="54"/>
    </location>
</feature>
<dbReference type="Proteomes" id="UP000593571">
    <property type="component" value="Unassembled WGS sequence"/>
</dbReference>
<proteinExistence type="predicted"/>
<evidence type="ECO:0000313" key="2">
    <source>
        <dbReference type="EMBL" id="KAF6506243.1"/>
    </source>
</evidence>
<organism evidence="2 3">
    <name type="scientific">Rousettus aegyptiacus</name>
    <name type="common">Egyptian fruit bat</name>
    <name type="synonym">Pteropus aegyptiacus</name>
    <dbReference type="NCBI Taxonomy" id="9407"/>
    <lineage>
        <taxon>Eukaryota</taxon>
        <taxon>Metazoa</taxon>
        <taxon>Chordata</taxon>
        <taxon>Craniata</taxon>
        <taxon>Vertebrata</taxon>
        <taxon>Euteleostomi</taxon>
        <taxon>Mammalia</taxon>
        <taxon>Eutheria</taxon>
        <taxon>Laurasiatheria</taxon>
        <taxon>Chiroptera</taxon>
        <taxon>Yinpterochiroptera</taxon>
        <taxon>Pteropodoidea</taxon>
        <taxon>Pteropodidae</taxon>
        <taxon>Rousettinae</taxon>
        <taxon>Rousettus</taxon>
    </lineage>
</organism>
<protein>
    <submittedName>
        <fullName evidence="2">Uncharacterized protein</fullName>
    </submittedName>
</protein>
<accession>A0A7J8KBI6</accession>